<protein>
    <submittedName>
        <fullName evidence="2">Uncharacterized protein</fullName>
    </submittedName>
</protein>
<evidence type="ECO:0000313" key="2">
    <source>
        <dbReference type="EMBL" id="KAF2244286.1"/>
    </source>
</evidence>
<proteinExistence type="predicted"/>
<dbReference type="GeneID" id="54589203"/>
<sequence length="266" mass="29491">MPSPAFLHSSNNGPPHSRTSTKPPPVQATTMLPLQYIDHPSFPSTAPLNHPHILNSEANNSSVPTKNLCLCDAIATLLHNLESKLPGALEALLNTAVKSFKFTRLSNRGEGGVMNPQMDLMIWREGPLVIAGFFNKFPDSIEWEAVTKATIQANGRWHATWGARAAYTKHPLEGSFPLESLSPRGFLQINSPLFLDCNPYRRKEAREVHRSLGEAIYGNKLWEDDDDPLFQVVVDGKEIRERKGGGGSRGTDRCAFVAPRDHEGRY</sequence>
<name>A0A6A6I1X8_9PLEO</name>
<gene>
    <name evidence="2" type="ORF">BU26DRAFT_608730</name>
</gene>
<dbReference type="AlphaFoldDB" id="A0A6A6I1X8"/>
<organism evidence="2 3">
    <name type="scientific">Trematosphaeria pertusa</name>
    <dbReference type="NCBI Taxonomy" id="390896"/>
    <lineage>
        <taxon>Eukaryota</taxon>
        <taxon>Fungi</taxon>
        <taxon>Dikarya</taxon>
        <taxon>Ascomycota</taxon>
        <taxon>Pezizomycotina</taxon>
        <taxon>Dothideomycetes</taxon>
        <taxon>Pleosporomycetidae</taxon>
        <taxon>Pleosporales</taxon>
        <taxon>Massarineae</taxon>
        <taxon>Trematosphaeriaceae</taxon>
        <taxon>Trematosphaeria</taxon>
    </lineage>
</organism>
<dbReference type="OrthoDB" id="3795731at2759"/>
<keyword evidence="3" id="KW-1185">Reference proteome</keyword>
<dbReference type="EMBL" id="ML987203">
    <property type="protein sequence ID" value="KAF2244286.1"/>
    <property type="molecule type" value="Genomic_DNA"/>
</dbReference>
<feature type="compositionally biased region" description="Polar residues" evidence="1">
    <location>
        <begin position="8"/>
        <end position="27"/>
    </location>
</feature>
<evidence type="ECO:0000256" key="1">
    <source>
        <dbReference type="SAM" id="MobiDB-lite"/>
    </source>
</evidence>
<evidence type="ECO:0000313" key="3">
    <source>
        <dbReference type="Proteomes" id="UP000800094"/>
    </source>
</evidence>
<reference evidence="2" key="1">
    <citation type="journal article" date="2020" name="Stud. Mycol.">
        <title>101 Dothideomycetes genomes: a test case for predicting lifestyles and emergence of pathogens.</title>
        <authorList>
            <person name="Haridas S."/>
            <person name="Albert R."/>
            <person name="Binder M."/>
            <person name="Bloem J."/>
            <person name="Labutti K."/>
            <person name="Salamov A."/>
            <person name="Andreopoulos B."/>
            <person name="Baker S."/>
            <person name="Barry K."/>
            <person name="Bills G."/>
            <person name="Bluhm B."/>
            <person name="Cannon C."/>
            <person name="Castanera R."/>
            <person name="Culley D."/>
            <person name="Daum C."/>
            <person name="Ezra D."/>
            <person name="Gonzalez J."/>
            <person name="Henrissat B."/>
            <person name="Kuo A."/>
            <person name="Liang C."/>
            <person name="Lipzen A."/>
            <person name="Lutzoni F."/>
            <person name="Magnuson J."/>
            <person name="Mondo S."/>
            <person name="Nolan M."/>
            <person name="Ohm R."/>
            <person name="Pangilinan J."/>
            <person name="Park H.-J."/>
            <person name="Ramirez L."/>
            <person name="Alfaro M."/>
            <person name="Sun H."/>
            <person name="Tritt A."/>
            <person name="Yoshinaga Y."/>
            <person name="Zwiers L.-H."/>
            <person name="Turgeon B."/>
            <person name="Goodwin S."/>
            <person name="Spatafora J."/>
            <person name="Crous P."/>
            <person name="Grigoriev I."/>
        </authorList>
    </citation>
    <scope>NUCLEOTIDE SEQUENCE</scope>
    <source>
        <strain evidence="2">CBS 122368</strain>
    </source>
</reference>
<dbReference type="Proteomes" id="UP000800094">
    <property type="component" value="Unassembled WGS sequence"/>
</dbReference>
<accession>A0A6A6I1X8</accession>
<dbReference type="RefSeq" id="XP_033679290.1">
    <property type="nucleotide sequence ID" value="XM_033835873.1"/>
</dbReference>
<feature type="region of interest" description="Disordered" evidence="1">
    <location>
        <begin position="1"/>
        <end position="27"/>
    </location>
</feature>